<dbReference type="VEuPathDB" id="FungiDB:VP01_620g2"/>
<name>A0A0L6UHF3_9BASI</name>
<dbReference type="Proteomes" id="UP000037035">
    <property type="component" value="Unassembled WGS sequence"/>
</dbReference>
<proteinExistence type="predicted"/>
<dbReference type="AlphaFoldDB" id="A0A0L6UHF3"/>
<dbReference type="EMBL" id="LAVV01011508">
    <property type="protein sequence ID" value="KNZ47697.1"/>
    <property type="molecule type" value="Genomic_DNA"/>
</dbReference>
<feature type="non-terminal residue" evidence="2">
    <location>
        <position position="105"/>
    </location>
</feature>
<sequence length="105" mass="11397">MELMEETSGLAPQAGQAAGGLRWEEPVTQEEVRSVGKDGPPAERKSFVPGTRPLGQGGPVGICTYCGAKGNYRSQCADLTADLNAHWVRIWKGDFYFPGSREKIK</sequence>
<feature type="compositionally biased region" description="Basic and acidic residues" evidence="1">
    <location>
        <begin position="22"/>
        <end position="46"/>
    </location>
</feature>
<reference evidence="2 3" key="1">
    <citation type="submission" date="2015-08" db="EMBL/GenBank/DDBJ databases">
        <title>Next Generation Sequencing and Analysis of the Genome of Puccinia sorghi L Schw, the Causal Agent of Maize Common Rust.</title>
        <authorList>
            <person name="Rochi L."/>
            <person name="Burguener G."/>
            <person name="Darino M."/>
            <person name="Turjanski A."/>
            <person name="Kreff E."/>
            <person name="Dieguez M.J."/>
            <person name="Sacco F."/>
        </authorList>
    </citation>
    <scope>NUCLEOTIDE SEQUENCE [LARGE SCALE GENOMIC DNA]</scope>
    <source>
        <strain evidence="2 3">RO10H11247</strain>
    </source>
</reference>
<evidence type="ECO:0000256" key="1">
    <source>
        <dbReference type="SAM" id="MobiDB-lite"/>
    </source>
</evidence>
<feature type="compositionally biased region" description="Low complexity" evidence="1">
    <location>
        <begin position="9"/>
        <end position="21"/>
    </location>
</feature>
<evidence type="ECO:0000313" key="3">
    <source>
        <dbReference type="Proteomes" id="UP000037035"/>
    </source>
</evidence>
<comment type="caution">
    <text evidence="2">The sequence shown here is derived from an EMBL/GenBank/DDBJ whole genome shotgun (WGS) entry which is preliminary data.</text>
</comment>
<organism evidence="2 3">
    <name type="scientific">Puccinia sorghi</name>
    <dbReference type="NCBI Taxonomy" id="27349"/>
    <lineage>
        <taxon>Eukaryota</taxon>
        <taxon>Fungi</taxon>
        <taxon>Dikarya</taxon>
        <taxon>Basidiomycota</taxon>
        <taxon>Pucciniomycotina</taxon>
        <taxon>Pucciniomycetes</taxon>
        <taxon>Pucciniales</taxon>
        <taxon>Pucciniaceae</taxon>
        <taxon>Puccinia</taxon>
    </lineage>
</organism>
<feature type="region of interest" description="Disordered" evidence="1">
    <location>
        <begin position="1"/>
        <end position="53"/>
    </location>
</feature>
<gene>
    <name evidence="2" type="ORF">VP01_620g2</name>
</gene>
<accession>A0A0L6UHF3</accession>
<evidence type="ECO:0000313" key="2">
    <source>
        <dbReference type="EMBL" id="KNZ47697.1"/>
    </source>
</evidence>
<protein>
    <submittedName>
        <fullName evidence="2">Uncharacterized protein</fullName>
    </submittedName>
</protein>
<keyword evidence="3" id="KW-1185">Reference proteome</keyword>